<reference evidence="7 8" key="1">
    <citation type="journal article" date="2015" name="Plant Cell">
        <title>Oil accumulation by the oleaginous diatom Fistulifera solaris as revealed by the genome and transcriptome.</title>
        <authorList>
            <person name="Tanaka T."/>
            <person name="Maeda Y."/>
            <person name="Veluchamy A."/>
            <person name="Tanaka M."/>
            <person name="Abida H."/>
            <person name="Marechal E."/>
            <person name="Bowler C."/>
            <person name="Muto M."/>
            <person name="Sunaga Y."/>
            <person name="Tanaka M."/>
            <person name="Yoshino T."/>
            <person name="Taniguchi T."/>
            <person name="Fukuda Y."/>
            <person name="Nemoto M."/>
            <person name="Matsumoto M."/>
            <person name="Wong P.S."/>
            <person name="Aburatani S."/>
            <person name="Fujibuchi W."/>
        </authorList>
    </citation>
    <scope>NUCLEOTIDE SEQUENCE [LARGE SCALE GENOMIC DNA]</scope>
    <source>
        <strain evidence="7 8">JPCC DA0580</strain>
    </source>
</reference>
<name>A0A1Z5J9U7_FISSO</name>
<dbReference type="PANTHER" id="PTHR10383:SF9">
    <property type="entry name" value="SERINE INCORPORATOR, ISOFORM F"/>
    <property type="match status" value="1"/>
</dbReference>
<protein>
    <recommendedName>
        <fullName evidence="9">Serine incorporator 3</fullName>
    </recommendedName>
</protein>
<evidence type="ECO:0000256" key="5">
    <source>
        <dbReference type="ARBA" id="ARBA00023136"/>
    </source>
</evidence>
<evidence type="ECO:0000313" key="7">
    <source>
        <dbReference type="EMBL" id="GAX10521.1"/>
    </source>
</evidence>
<evidence type="ECO:0000256" key="1">
    <source>
        <dbReference type="ARBA" id="ARBA00004141"/>
    </source>
</evidence>
<feature type="transmembrane region" description="Helical" evidence="6">
    <location>
        <begin position="430"/>
        <end position="449"/>
    </location>
</feature>
<feature type="transmembrane region" description="Helical" evidence="6">
    <location>
        <begin position="171"/>
        <end position="190"/>
    </location>
</feature>
<keyword evidence="4 6" id="KW-1133">Transmembrane helix</keyword>
<dbReference type="InParanoid" id="A0A1Z5J9U7"/>
<feature type="transmembrane region" description="Helical" evidence="6">
    <location>
        <begin position="245"/>
        <end position="262"/>
    </location>
</feature>
<dbReference type="OrthoDB" id="5963193at2759"/>
<feature type="transmembrane region" description="Helical" evidence="6">
    <location>
        <begin position="305"/>
        <end position="323"/>
    </location>
</feature>
<feature type="transmembrane region" description="Helical" evidence="6">
    <location>
        <begin position="390"/>
        <end position="409"/>
    </location>
</feature>
<dbReference type="EMBL" id="BDSP01000017">
    <property type="protein sequence ID" value="GAX10521.1"/>
    <property type="molecule type" value="Genomic_DNA"/>
</dbReference>
<evidence type="ECO:0000313" key="8">
    <source>
        <dbReference type="Proteomes" id="UP000198406"/>
    </source>
</evidence>
<feature type="transmembrane region" description="Helical" evidence="6">
    <location>
        <begin position="140"/>
        <end position="164"/>
    </location>
</feature>
<evidence type="ECO:0000256" key="2">
    <source>
        <dbReference type="ARBA" id="ARBA00006665"/>
    </source>
</evidence>
<keyword evidence="3 6" id="KW-0812">Transmembrane</keyword>
<evidence type="ECO:0000256" key="6">
    <source>
        <dbReference type="SAM" id="Phobius"/>
    </source>
</evidence>
<evidence type="ECO:0000256" key="3">
    <source>
        <dbReference type="ARBA" id="ARBA00022692"/>
    </source>
</evidence>
<dbReference type="InterPro" id="IPR005016">
    <property type="entry name" value="TDE1/TMS"/>
</dbReference>
<dbReference type="AlphaFoldDB" id="A0A1Z5J9U7"/>
<comment type="subcellular location">
    <subcellularLocation>
        <location evidence="1">Membrane</location>
        <topology evidence="1">Multi-pass membrane protein</topology>
    </subcellularLocation>
</comment>
<accession>A0A1Z5J9U7</accession>
<dbReference type="Pfam" id="PF03348">
    <property type="entry name" value="Serinc"/>
    <property type="match status" value="1"/>
</dbReference>
<comment type="caution">
    <text evidence="7">The sequence shown here is derived from an EMBL/GenBank/DDBJ whole genome shotgun (WGS) entry which is preliminary data.</text>
</comment>
<dbReference type="PANTHER" id="PTHR10383">
    <property type="entry name" value="SERINE INCORPORATOR"/>
    <property type="match status" value="1"/>
</dbReference>
<organism evidence="7 8">
    <name type="scientific">Fistulifera solaris</name>
    <name type="common">Oleaginous diatom</name>
    <dbReference type="NCBI Taxonomy" id="1519565"/>
    <lineage>
        <taxon>Eukaryota</taxon>
        <taxon>Sar</taxon>
        <taxon>Stramenopiles</taxon>
        <taxon>Ochrophyta</taxon>
        <taxon>Bacillariophyta</taxon>
        <taxon>Bacillariophyceae</taxon>
        <taxon>Bacillariophycidae</taxon>
        <taxon>Naviculales</taxon>
        <taxon>Naviculaceae</taxon>
        <taxon>Fistulifera</taxon>
    </lineage>
</organism>
<dbReference type="Proteomes" id="UP000198406">
    <property type="component" value="Unassembled WGS sequence"/>
</dbReference>
<keyword evidence="5 6" id="KW-0472">Membrane</keyword>
<proteinExistence type="inferred from homology"/>
<feature type="transmembrane region" description="Helical" evidence="6">
    <location>
        <begin position="43"/>
        <end position="65"/>
    </location>
</feature>
<dbReference type="GO" id="GO:0016020">
    <property type="term" value="C:membrane"/>
    <property type="evidence" value="ECO:0007669"/>
    <property type="project" value="UniProtKB-SubCell"/>
</dbReference>
<evidence type="ECO:0000256" key="4">
    <source>
        <dbReference type="ARBA" id="ARBA00022989"/>
    </source>
</evidence>
<keyword evidence="8" id="KW-1185">Reference proteome</keyword>
<sequence>MGALISSTVTMGLTYCCCNAVGSVVQSCLGGTGEGTTGRKRSVLLLSLAIAMALWFQYTVGPAIVNQSGILWKMYRWLPGMGKLTYHAWYDSCQGYNLVQCAGHAGVYRPMALSTLFFGVAAVATKSRPTLNREVWPSKFGIFFLLLLATVIVPSAPLFSVAFLRFARLGAMIFCVLQQIILIDVAYNWNEDWVDRADKADRLEYGSGNVWLHAIVASCIGLYGMSLAGIILLYTHFGDCAGNNWIISLTLVGIAAMTGIQLSGPEGSLLTSSVMSMYSTYLAYSMVSKNPHAECNPTLGTNDSWGIAIGLTLTALSLAWTGFSWTAEERLNVDGVQSARPVASSNPSQVQGTNLDVPFLEPDSQVTSGLVTEQHIENESFPKDTWKLNVVMALISCWVAMTLTGWGSLESEASAANPMIGRVNMAMIGISQWFAMGLYIWTLIAPRVFPDREFS</sequence>
<comment type="similarity">
    <text evidence="2">Belongs to the TDE1 family.</text>
</comment>
<feature type="transmembrane region" description="Helical" evidence="6">
    <location>
        <begin position="210"/>
        <end position="233"/>
    </location>
</feature>
<gene>
    <name evidence="7" type="ORF">FisN_21Lh228</name>
</gene>
<evidence type="ECO:0008006" key="9">
    <source>
        <dbReference type="Google" id="ProtNLM"/>
    </source>
</evidence>